<name>A0A6M8SU11_9NEIS</name>
<feature type="transmembrane region" description="Helical" evidence="8">
    <location>
        <begin position="227"/>
        <end position="253"/>
    </location>
</feature>
<keyword evidence="4 8" id="KW-0812">Transmembrane</keyword>
<evidence type="ECO:0000256" key="1">
    <source>
        <dbReference type="ARBA" id="ARBA00004651"/>
    </source>
</evidence>
<keyword evidence="5" id="KW-0378">Hydrolase</keyword>
<feature type="transmembrane region" description="Helical" evidence="8">
    <location>
        <begin position="198"/>
        <end position="215"/>
    </location>
</feature>
<feature type="transmembrane region" description="Helical" evidence="8">
    <location>
        <begin position="53"/>
        <end position="69"/>
    </location>
</feature>
<dbReference type="InterPro" id="IPR017544">
    <property type="entry name" value="Exosortase-2"/>
</dbReference>
<feature type="transmembrane region" description="Helical" evidence="8">
    <location>
        <begin position="25"/>
        <end position="47"/>
    </location>
</feature>
<organism evidence="9 10">
    <name type="scientific">Deefgea piscis</name>
    <dbReference type="NCBI Taxonomy" id="2739061"/>
    <lineage>
        <taxon>Bacteria</taxon>
        <taxon>Pseudomonadati</taxon>
        <taxon>Pseudomonadota</taxon>
        <taxon>Betaproteobacteria</taxon>
        <taxon>Neisseriales</taxon>
        <taxon>Chitinibacteraceae</taxon>
        <taxon>Deefgea</taxon>
    </lineage>
</organism>
<dbReference type="KEGG" id="dee:HQN60_09130"/>
<feature type="transmembrane region" description="Helical" evidence="8">
    <location>
        <begin position="265"/>
        <end position="289"/>
    </location>
</feature>
<protein>
    <submittedName>
        <fullName evidence="9">Exosortase B</fullName>
    </submittedName>
</protein>
<keyword evidence="6 8" id="KW-1133">Transmembrane helix</keyword>
<keyword evidence="10" id="KW-1185">Reference proteome</keyword>
<dbReference type="NCBIfam" id="TIGR02602">
    <property type="entry name" value="8TM_EpsH"/>
    <property type="match status" value="1"/>
</dbReference>
<keyword evidence="7 8" id="KW-0472">Membrane</keyword>
<feature type="transmembrane region" description="Helical" evidence="8">
    <location>
        <begin position="104"/>
        <end position="122"/>
    </location>
</feature>
<comment type="subcellular location">
    <subcellularLocation>
        <location evidence="1">Cell membrane</location>
        <topology evidence="1">Multi-pass membrane protein</topology>
    </subcellularLocation>
</comment>
<proteinExistence type="predicted"/>
<dbReference type="AlphaFoldDB" id="A0A6M8SU11"/>
<gene>
    <name evidence="9" type="primary">xrtB</name>
    <name evidence="9" type="ORF">HQN60_09130</name>
</gene>
<dbReference type="InterPro" id="IPR026392">
    <property type="entry name" value="Exo/Archaeosortase_dom"/>
</dbReference>
<reference evidence="9 10" key="1">
    <citation type="submission" date="2020-05" db="EMBL/GenBank/DDBJ databases">
        <title>Complete genome sequence of Deefgea sp. D17.</title>
        <authorList>
            <person name="Bae J.-W."/>
            <person name="Han J.E."/>
        </authorList>
    </citation>
    <scope>NUCLEOTIDE SEQUENCE [LARGE SCALE GENOMIC DNA]</scope>
    <source>
        <strain evidence="9 10">D17</strain>
    </source>
</reference>
<dbReference type="Pfam" id="PF09721">
    <property type="entry name" value="Exosortase_EpsH"/>
    <property type="match status" value="1"/>
</dbReference>
<evidence type="ECO:0000256" key="8">
    <source>
        <dbReference type="SAM" id="Phobius"/>
    </source>
</evidence>
<evidence type="ECO:0000313" key="9">
    <source>
        <dbReference type="EMBL" id="QKJ66850.1"/>
    </source>
</evidence>
<feature type="transmembrane region" description="Helical" evidence="8">
    <location>
        <begin position="81"/>
        <end position="98"/>
    </location>
</feature>
<dbReference type="EMBL" id="CP054143">
    <property type="protein sequence ID" value="QKJ66850.1"/>
    <property type="molecule type" value="Genomic_DNA"/>
</dbReference>
<dbReference type="GO" id="GO:0005886">
    <property type="term" value="C:plasma membrane"/>
    <property type="evidence" value="ECO:0007669"/>
    <property type="project" value="UniProtKB-SubCell"/>
</dbReference>
<evidence type="ECO:0000256" key="6">
    <source>
        <dbReference type="ARBA" id="ARBA00022989"/>
    </source>
</evidence>
<dbReference type="GO" id="GO:0006508">
    <property type="term" value="P:proteolysis"/>
    <property type="evidence" value="ECO:0007669"/>
    <property type="project" value="UniProtKB-KW"/>
</dbReference>
<evidence type="ECO:0000256" key="7">
    <source>
        <dbReference type="ARBA" id="ARBA00023136"/>
    </source>
</evidence>
<accession>A0A6M8SU11</accession>
<dbReference type="InterPro" id="IPR013426">
    <property type="entry name" value="EpsH-like"/>
</dbReference>
<dbReference type="InterPro" id="IPR019127">
    <property type="entry name" value="Exosortase"/>
</dbReference>
<evidence type="ECO:0000256" key="4">
    <source>
        <dbReference type="ARBA" id="ARBA00022692"/>
    </source>
</evidence>
<dbReference type="Proteomes" id="UP000504844">
    <property type="component" value="Chromosome"/>
</dbReference>
<dbReference type="GO" id="GO:0008233">
    <property type="term" value="F:peptidase activity"/>
    <property type="evidence" value="ECO:0007669"/>
    <property type="project" value="UniProtKB-KW"/>
</dbReference>
<keyword evidence="2" id="KW-1003">Cell membrane</keyword>
<evidence type="ECO:0000256" key="2">
    <source>
        <dbReference type="ARBA" id="ARBA00022475"/>
    </source>
</evidence>
<evidence type="ECO:0000313" key="10">
    <source>
        <dbReference type="Proteomes" id="UP000504844"/>
    </source>
</evidence>
<keyword evidence="3" id="KW-0645">Protease</keyword>
<dbReference type="NCBIfam" id="TIGR03113">
    <property type="entry name" value="exosort_XrtB"/>
    <property type="match status" value="1"/>
</dbReference>
<feature type="transmembrane region" description="Helical" evidence="8">
    <location>
        <begin position="129"/>
        <end position="149"/>
    </location>
</feature>
<dbReference type="RefSeq" id="WP_173533353.1">
    <property type="nucleotide sequence ID" value="NZ_CP054143.1"/>
</dbReference>
<dbReference type="NCBIfam" id="TIGR04178">
    <property type="entry name" value="exo_archaeo"/>
    <property type="match status" value="1"/>
</dbReference>
<sequence>MMMENSNAIIENGQFNLAVFFKQNILILIGFLALAIPTIISLSKGIWQNDDQAHGPIILAIIIWLFWQVKEQIAAIDAKSNPIMGFVLIITALLMYVLGRSQAILLFEIGAFIPLVCGLLLISKGWRAISIAWFAIIFMLFLIPLPGSIVDALTGALKSQVSHIAEVLLYAAGYPVARSGVLITVGQYQLLVADACSGMHSMFSLLAVGSLYVYITNHSSKIRNILLILAIIPIAFVANIIRVMTLILVTYHFGDAAGQGFIHDFAGMALFAIALIGMFMLDMLLGFFIKDKKNE</sequence>
<evidence type="ECO:0000256" key="5">
    <source>
        <dbReference type="ARBA" id="ARBA00022801"/>
    </source>
</evidence>
<evidence type="ECO:0000256" key="3">
    <source>
        <dbReference type="ARBA" id="ARBA00022670"/>
    </source>
</evidence>